<dbReference type="InterPro" id="IPR002490">
    <property type="entry name" value="V-ATPase_116kDa_su"/>
</dbReference>
<dbReference type="Pfam" id="PF01496">
    <property type="entry name" value="V_ATPase_I"/>
    <property type="match status" value="2"/>
</dbReference>
<organism evidence="11 12">
    <name type="scientific">Electrophorus electricus</name>
    <name type="common">Electric eel</name>
    <name type="synonym">Gymnotus electricus</name>
    <dbReference type="NCBI Taxonomy" id="8005"/>
    <lineage>
        <taxon>Eukaryota</taxon>
        <taxon>Metazoa</taxon>
        <taxon>Chordata</taxon>
        <taxon>Craniata</taxon>
        <taxon>Vertebrata</taxon>
        <taxon>Euteleostomi</taxon>
        <taxon>Actinopterygii</taxon>
        <taxon>Neopterygii</taxon>
        <taxon>Teleostei</taxon>
        <taxon>Ostariophysi</taxon>
        <taxon>Gymnotiformes</taxon>
        <taxon>Gymnotoidei</taxon>
        <taxon>Gymnotidae</taxon>
        <taxon>Electrophorus</taxon>
    </lineage>
</organism>
<dbReference type="GO" id="GO:0005886">
    <property type="term" value="C:plasma membrane"/>
    <property type="evidence" value="ECO:0007669"/>
    <property type="project" value="TreeGrafter"/>
</dbReference>
<feature type="transmembrane region" description="Helical" evidence="9">
    <location>
        <begin position="532"/>
        <end position="550"/>
    </location>
</feature>
<comment type="subcellular location">
    <subcellularLocation>
        <location evidence="1">Membrane</location>
        <topology evidence="1">Multi-pass membrane protein</topology>
    </subcellularLocation>
</comment>
<dbReference type="GO" id="GO:0000220">
    <property type="term" value="C:vacuolar proton-transporting V-type ATPase, V0 domain"/>
    <property type="evidence" value="ECO:0007669"/>
    <property type="project" value="InterPro"/>
</dbReference>
<evidence type="ECO:0000256" key="4">
    <source>
        <dbReference type="ARBA" id="ARBA00022692"/>
    </source>
</evidence>
<evidence type="ECO:0000313" key="11">
    <source>
        <dbReference type="Ensembl" id="ENSEEEP00000051662.2"/>
    </source>
</evidence>
<dbReference type="Proteomes" id="UP000314983">
    <property type="component" value="Chromosome 17"/>
</dbReference>
<protein>
    <recommendedName>
        <fullName evidence="9">V-type proton ATPase subunit a</fullName>
    </recommendedName>
</protein>
<gene>
    <name evidence="11" type="primary">atp6v0a2a</name>
</gene>
<evidence type="ECO:0000256" key="6">
    <source>
        <dbReference type="ARBA" id="ARBA00022989"/>
    </source>
</evidence>
<feature type="transmembrane region" description="Helical" evidence="9">
    <location>
        <begin position="441"/>
        <end position="459"/>
    </location>
</feature>
<feature type="transmembrane region" description="Helical" evidence="9">
    <location>
        <begin position="562"/>
        <end position="585"/>
    </location>
</feature>
<dbReference type="PANTHER" id="PTHR11629">
    <property type="entry name" value="VACUOLAR PROTON ATPASES"/>
    <property type="match status" value="1"/>
</dbReference>
<evidence type="ECO:0000256" key="2">
    <source>
        <dbReference type="ARBA" id="ARBA00009904"/>
    </source>
</evidence>
<reference evidence="11" key="5">
    <citation type="submission" date="2025-09" db="UniProtKB">
        <authorList>
            <consortium name="Ensembl"/>
        </authorList>
    </citation>
    <scope>IDENTIFICATION</scope>
</reference>
<keyword evidence="3 9" id="KW-0813">Transport</keyword>
<keyword evidence="4 9" id="KW-0812">Transmembrane</keyword>
<evidence type="ECO:0000256" key="9">
    <source>
        <dbReference type="RuleBase" id="RU361189"/>
    </source>
</evidence>
<dbReference type="GO" id="GO:0046961">
    <property type="term" value="F:proton-transporting ATPase activity, rotational mechanism"/>
    <property type="evidence" value="ECO:0007669"/>
    <property type="project" value="InterPro"/>
</dbReference>
<keyword evidence="8 9" id="KW-0472">Membrane</keyword>
<dbReference type="GO" id="GO:0051117">
    <property type="term" value="F:ATPase binding"/>
    <property type="evidence" value="ECO:0007669"/>
    <property type="project" value="TreeGrafter"/>
</dbReference>
<comment type="function">
    <text evidence="9">Essential component of the vacuolar proton pump (V-ATPase), a multimeric enzyme that catalyzes the translocation of protons across the membranes. Required for assembly and activity of the V-ATPase.</text>
</comment>
<feature type="transmembrane region" description="Helical" evidence="9">
    <location>
        <begin position="597"/>
        <end position="617"/>
    </location>
</feature>
<evidence type="ECO:0000256" key="7">
    <source>
        <dbReference type="ARBA" id="ARBA00023065"/>
    </source>
</evidence>
<dbReference type="PANTHER" id="PTHR11629:SF71">
    <property type="entry name" value="V-TYPE PROTON ATPASE SUBUNIT A"/>
    <property type="match status" value="1"/>
</dbReference>
<evidence type="ECO:0000256" key="1">
    <source>
        <dbReference type="ARBA" id="ARBA00004141"/>
    </source>
</evidence>
<sequence length="793" mass="90497">MGACFRSEEMCLAQLFLQSGSAYDCISELGEMGLAEFRDLNPNVSPFQRRFVSEIKRCEEMERILGKGDFFFVTCLATSQTVCSLCQSRPLLVLSLQEQLQRLELELSEVAKNKETLRRNLLELTEYTHALRITRCFTHSRSRVGPHTHKHTHTHRGLLYWRVEFISGLIQRVKVEAFERMLWRVCKGYTILSYAEVDESLADLDTGEISKNVVFLISFWGDQIGQKVQKICDCYHCHLYPHPETDEERADVMDSLKIRIQDLHNVLHRTEEYLKQVLQKASESAHCWVLQVTKMKAIYHILNLCSFDVTNKCLIAEVWCPVSDLTNLRRALEEGSRKGDATVPSFVNRIPSKDTPPTLLRSNKFTSGFQSIVEAYGVGDYREASPAPYTIITFPFLFAVMFGDVGHGVAMTLFALWMVLTEKNHKRRRSGNEMWRPFYEGRYIILMMGLFSCYTGLIYNDCFSKSLNIFGSGWNVKAMFREQNETLQTNALLALDPNVSGVFTGPYPLGIDPIWNLAVNRLVFLNSYKMKMSVIIGVLHMSFGVVLSVFNHLHFRQKFKLYLLFLPELLFLLCLFGYLVFMIFYKWLAFSSADSRTAPSVLIHFISMFLMQGNTTAPLYPGQAALQMFLVAVALLCVPVLLLGKPLYLYWLHHGGKSLGVHRFDFGDVFLHQSIHTIEYCLGCISNTASYLRLWALSLAHAQLSEVLWAMVLRVALKISSRLGAVVLAPVFSVFALLTVSILMLMEGLSAFLHALRLHWVEFQNKFYSGTGVKFAPFDFSLLPSVFEQDGLL</sequence>
<reference evidence="11" key="3">
    <citation type="submission" date="2020-05" db="EMBL/GenBank/DDBJ databases">
        <title>Electrophorus electricus (electric eel) genome, fEleEle1, primary haplotype.</title>
        <authorList>
            <person name="Myers G."/>
            <person name="Meyer A."/>
            <person name="Fedrigo O."/>
            <person name="Formenti G."/>
            <person name="Rhie A."/>
            <person name="Tracey A."/>
            <person name="Sims Y."/>
            <person name="Jarvis E.D."/>
        </authorList>
    </citation>
    <scope>NUCLEOTIDE SEQUENCE [LARGE SCALE GENOMIC DNA]</scope>
</reference>
<reference evidence="12" key="1">
    <citation type="journal article" date="2014" name="Science">
        <title>Nonhuman genetics. Genomic basis for the convergent evolution of electric organs.</title>
        <authorList>
            <person name="Gallant J.R."/>
            <person name="Traeger L.L."/>
            <person name="Volkening J.D."/>
            <person name="Moffett H."/>
            <person name="Chen P.H."/>
            <person name="Novina C.D."/>
            <person name="Phillips G.N.Jr."/>
            <person name="Anand R."/>
            <person name="Wells G.B."/>
            <person name="Pinch M."/>
            <person name="Guth R."/>
            <person name="Unguez G.A."/>
            <person name="Albert J.S."/>
            <person name="Zakon H.H."/>
            <person name="Samanta M.P."/>
            <person name="Sussman M.R."/>
        </authorList>
    </citation>
    <scope>NUCLEOTIDE SEQUENCE [LARGE SCALE GENOMIC DNA]</scope>
</reference>
<keyword evidence="10" id="KW-0175">Coiled coil</keyword>
<dbReference type="InterPro" id="IPR026028">
    <property type="entry name" value="V-type_ATPase_116kDa_su_euka"/>
</dbReference>
<proteinExistence type="inferred from homology"/>
<keyword evidence="6 9" id="KW-1133">Transmembrane helix</keyword>
<feature type="transmembrane region" description="Helical" evidence="9">
    <location>
        <begin position="694"/>
        <end position="713"/>
    </location>
</feature>
<feature type="transmembrane region" description="Helical" evidence="9">
    <location>
        <begin position="396"/>
        <end position="420"/>
    </location>
</feature>
<keyword evidence="7 9" id="KW-0406">Ion transport</keyword>
<keyword evidence="5 9" id="KW-0375">Hydrogen ion transport</keyword>
<dbReference type="AlphaFoldDB" id="A0A4W4HJS6"/>
<comment type="similarity">
    <text evidence="2 9">Belongs to the V-ATPase 116 kDa subunit family.</text>
</comment>
<dbReference type="Ensembl" id="ENSEEET00000052220.2">
    <property type="protein sequence ID" value="ENSEEEP00000051662.2"/>
    <property type="gene ID" value="ENSEEEG00000024254.2"/>
</dbReference>
<dbReference type="PIRSF" id="PIRSF001293">
    <property type="entry name" value="ATP6V0A1"/>
    <property type="match status" value="1"/>
</dbReference>
<evidence type="ECO:0000313" key="12">
    <source>
        <dbReference type="Proteomes" id="UP000314983"/>
    </source>
</evidence>
<dbReference type="GeneTree" id="ENSGT00950000182881"/>
<feature type="transmembrane region" description="Helical" evidence="9">
    <location>
        <begin position="629"/>
        <end position="651"/>
    </location>
</feature>
<evidence type="ECO:0000256" key="8">
    <source>
        <dbReference type="ARBA" id="ARBA00023136"/>
    </source>
</evidence>
<evidence type="ECO:0000256" key="10">
    <source>
        <dbReference type="SAM" id="Coils"/>
    </source>
</evidence>
<feature type="transmembrane region" description="Helical" evidence="9">
    <location>
        <begin position="725"/>
        <end position="746"/>
    </location>
</feature>
<name>A0A4W4HJS6_ELEEL</name>
<dbReference type="GO" id="GO:0007035">
    <property type="term" value="P:vacuolar acidification"/>
    <property type="evidence" value="ECO:0007669"/>
    <property type="project" value="TreeGrafter"/>
</dbReference>
<keyword evidence="12" id="KW-1185">Reference proteome</keyword>
<reference evidence="11" key="4">
    <citation type="submission" date="2025-08" db="UniProtKB">
        <authorList>
            <consortium name="Ensembl"/>
        </authorList>
    </citation>
    <scope>IDENTIFICATION</scope>
</reference>
<accession>A0A4W4HJS6</accession>
<feature type="coiled-coil region" evidence="10">
    <location>
        <begin position="93"/>
        <end position="120"/>
    </location>
</feature>
<reference evidence="12" key="2">
    <citation type="journal article" date="2017" name="Sci. Adv.">
        <title>A tail of two voltages: Proteomic comparison of the three electric organs of the electric eel.</title>
        <authorList>
            <person name="Traeger L.L."/>
            <person name="Sabat G."/>
            <person name="Barrett-Wilt G.A."/>
            <person name="Wells G.B."/>
            <person name="Sussman M.R."/>
        </authorList>
    </citation>
    <scope>NUCLEOTIDE SEQUENCE [LARGE SCALE GENOMIC DNA]</scope>
</reference>
<evidence type="ECO:0000256" key="3">
    <source>
        <dbReference type="ARBA" id="ARBA00022448"/>
    </source>
</evidence>
<evidence type="ECO:0000256" key="5">
    <source>
        <dbReference type="ARBA" id="ARBA00022781"/>
    </source>
</evidence>